<dbReference type="Proteomes" id="UP000070089">
    <property type="component" value="Unassembled WGS sequence"/>
</dbReference>
<comment type="pathway">
    <text evidence="2">Protein modification; protein sumoylation.</text>
</comment>
<keyword evidence="7" id="KW-0539">Nucleus</keyword>
<organism evidence="10 11">
    <name type="scientific">Giardia duodenalis assemblage B</name>
    <dbReference type="NCBI Taxonomy" id="1394984"/>
    <lineage>
        <taxon>Eukaryota</taxon>
        <taxon>Metamonada</taxon>
        <taxon>Diplomonadida</taxon>
        <taxon>Hexamitidae</taxon>
        <taxon>Giardiinae</taxon>
        <taxon>Giardia</taxon>
    </lineage>
</organism>
<proteinExistence type="inferred from homology"/>
<keyword evidence="6" id="KW-0833">Ubl conjugation pathway</keyword>
<dbReference type="Gene3D" id="3.40.50.720">
    <property type="entry name" value="NAD(P)-binding Rossmann-like Domain"/>
    <property type="match status" value="1"/>
</dbReference>
<comment type="caution">
    <text evidence="10">The sequence shown here is derived from an EMBL/GenBank/DDBJ whole genome shotgun (WGS) entry which is preliminary data.</text>
</comment>
<dbReference type="InterPro" id="IPR045886">
    <property type="entry name" value="ThiF/MoeB/HesA"/>
</dbReference>
<evidence type="ECO:0000256" key="3">
    <source>
        <dbReference type="ARBA" id="ARBA00004906"/>
    </source>
</evidence>
<evidence type="ECO:0000256" key="6">
    <source>
        <dbReference type="ARBA" id="ARBA00022786"/>
    </source>
</evidence>
<dbReference type="GO" id="GO:0016567">
    <property type="term" value="P:protein ubiquitination"/>
    <property type="evidence" value="ECO:0007669"/>
    <property type="project" value="UniProtKB-UniPathway"/>
</dbReference>
<dbReference type="Pfam" id="PF09358">
    <property type="entry name" value="E1_UFD"/>
    <property type="match status" value="1"/>
</dbReference>
<dbReference type="VEuPathDB" id="GiardiaDB:QR46_3379"/>
<dbReference type="InterPro" id="IPR035985">
    <property type="entry name" value="Ubiquitin-activating_enz"/>
</dbReference>
<dbReference type="InterPro" id="IPR000594">
    <property type="entry name" value="ThiF_NAD_FAD-bd"/>
</dbReference>
<dbReference type="InterPro" id="IPR042302">
    <property type="entry name" value="E1_FCCH_sf"/>
</dbReference>
<dbReference type="Gene3D" id="1.10.10.2660">
    <property type="entry name" value="Ubiquitin-activating enzyme E1, SCCH domain"/>
    <property type="match status" value="1"/>
</dbReference>
<evidence type="ECO:0000256" key="5">
    <source>
        <dbReference type="ARBA" id="ARBA00022598"/>
    </source>
</evidence>
<dbReference type="SUPFAM" id="SSF69572">
    <property type="entry name" value="Activating enzymes of the ubiquitin-like proteins"/>
    <property type="match status" value="2"/>
</dbReference>
<dbReference type="PANTHER" id="PTHR10953:SF162">
    <property type="entry name" value="SUMO-ACTIVATING ENZYME SUBUNIT 1"/>
    <property type="match status" value="1"/>
</dbReference>
<evidence type="ECO:0000313" key="11">
    <source>
        <dbReference type="Proteomes" id="UP000070089"/>
    </source>
</evidence>
<name>A0A132NRF5_GIAIN</name>
<dbReference type="AlphaFoldDB" id="A0A132NRF5"/>
<evidence type="ECO:0000313" key="10">
    <source>
        <dbReference type="EMBL" id="KWX12664.1"/>
    </source>
</evidence>
<dbReference type="InterPro" id="IPR000011">
    <property type="entry name" value="UBQ/SUMO-activ_enz_E1-like"/>
</dbReference>
<dbReference type="InterPro" id="IPR018965">
    <property type="entry name" value="Ub-activating_enz_E1_C"/>
</dbReference>
<dbReference type="GO" id="GO:0019948">
    <property type="term" value="F:SUMO activating enzyme activity"/>
    <property type="evidence" value="ECO:0007669"/>
    <property type="project" value="TreeGrafter"/>
</dbReference>
<dbReference type="InterPro" id="IPR042063">
    <property type="entry name" value="Ubi_acti_E1_SCCH"/>
</dbReference>
<dbReference type="InterPro" id="IPR038252">
    <property type="entry name" value="UBA_E1_C_sf"/>
</dbReference>
<evidence type="ECO:0000256" key="4">
    <source>
        <dbReference type="ARBA" id="ARBA00005673"/>
    </source>
</evidence>
<dbReference type="UniPathway" id="UPA00143"/>
<dbReference type="GO" id="GO:0016925">
    <property type="term" value="P:protein sumoylation"/>
    <property type="evidence" value="ECO:0007669"/>
    <property type="project" value="TreeGrafter"/>
</dbReference>
<evidence type="ECO:0000256" key="1">
    <source>
        <dbReference type="ARBA" id="ARBA00004123"/>
    </source>
</evidence>
<sequence>MNRDYSRTEYVFGSDALHKMQQATFLIIGADGLAQEIAKNLALTGVSAIRIFDPTPVSYRDLSSSPFLRIEDAKSGAPRDKTIAPHIQQLNPLCAIDVVTNLSFSSIKELIQPSQVVIQTCSLPNLPLGHVGDVCHAAGVPYVLCTTNGLSGRLFCDFLARHTVLDVDGERCEDITLSNCIIEAAPSHIGNSGMNGWRFFFATSKVHELSDGYTALIRDLKFVAVDGKGAQQTSVSMEHLEKLVNQQVWTVSITGHSRFEAVPCNSSVAASICSFLSELKHKGFEALHLRGGYVKRIKEPLDIPFLPYSEAAKAPQYSDLMVDFSKLGRSDVLHSIYCAITEAMSVGHPSALSLLSPETAWNNEMARTNLSNLIDFCNEHKSSCPLLGTCIPELTNADNRTLLETFLMTYNGQIAPLVSFMGGWGAQEALKSVSGKYTPIHQFYYYECFEALPPRESPFHPLNGGFESLKTIFRPADRYEGQRMLFGDRLQDIISSASLFVIGAGALGCELLKQFALIGAATSPQAILELTDLDNIENSNLSRQFLFREKDIGKMKADVAAASVKLMNPELNINARCLRVGEETEDILNSDFWLSKTVIINALDNVPTRMYVDGKCCLYRKALLESGTLGQKANMQVIVPWLTETYGSQRDPETGDDPACTIHNFPNTIVHCIVYATSEFKGVFEQGCADFAKLKADGLQVFIDGLLKNKDTIETRLLQMQTICMKLPSCANLIDRACNWACALFEKYFILTIEKILSDFPVDAKDKDGNNFWSGEKRPPHKLVYDANNPIHRDFILTAARLYTIILGKEVDISSETVASIATGYFATSPSSPAKATILTREVAAKQISNSLNYTYNNENISKLLTDDTLFDQEFLTQLSVWGVTPRALIFEKDDLTNGHVQYIASLANLRAENYDIPTIDYNEARRLSGSIIPAMVTTTASVVGLVGIEFYKVLLWNNPDLSARHPLSNYKSAFFNFALPSLQLSEPGPCNFVECSTTKERITPWDNIELPKTVTVQQVIDYFHNRYKGDVDSIIFNTRMVYSSFGNGEAVLHKRLAELVNDPPGQIFFIVGCSDPDTYDEIEVPKLCLVN</sequence>
<evidence type="ECO:0000256" key="2">
    <source>
        <dbReference type="ARBA" id="ARBA00004718"/>
    </source>
</evidence>
<dbReference type="GO" id="GO:0005737">
    <property type="term" value="C:cytoplasm"/>
    <property type="evidence" value="ECO:0007669"/>
    <property type="project" value="TreeGrafter"/>
</dbReference>
<dbReference type="CDD" id="cd01485">
    <property type="entry name" value="E1-1_like"/>
    <property type="match status" value="1"/>
</dbReference>
<evidence type="ECO:0000259" key="9">
    <source>
        <dbReference type="SMART" id="SM00985"/>
    </source>
</evidence>
<dbReference type="EMBL" id="JXTI01000106">
    <property type="protein sequence ID" value="KWX12664.1"/>
    <property type="molecule type" value="Genomic_DNA"/>
</dbReference>
<gene>
    <name evidence="10" type="ORF">QR46_3379</name>
</gene>
<evidence type="ECO:0000256" key="8">
    <source>
        <dbReference type="ARBA" id="ARBA00044354"/>
    </source>
</evidence>
<dbReference type="Gene3D" id="3.10.290.60">
    <property type="entry name" value="Ubiquitin-activating enzyme E1, UFD domain"/>
    <property type="match status" value="1"/>
</dbReference>
<dbReference type="PANTHER" id="PTHR10953">
    <property type="entry name" value="UBIQUITIN-ACTIVATING ENZYME E1"/>
    <property type="match status" value="1"/>
</dbReference>
<dbReference type="CDD" id="cd01490">
    <property type="entry name" value="Ube1_repeat2"/>
    <property type="match status" value="1"/>
</dbReference>
<dbReference type="Pfam" id="PF00899">
    <property type="entry name" value="ThiF"/>
    <property type="match status" value="2"/>
</dbReference>
<comment type="pathway">
    <text evidence="3">Protein modification; protein ubiquitination.</text>
</comment>
<dbReference type="SMART" id="SM00985">
    <property type="entry name" value="UBA_e1_C"/>
    <property type="match status" value="1"/>
</dbReference>
<dbReference type="InterPro" id="IPR042449">
    <property type="entry name" value="Ub-E1_IAD_1"/>
</dbReference>
<dbReference type="Pfam" id="PF10585">
    <property type="entry name" value="UBA_E1_SCCH"/>
    <property type="match status" value="1"/>
</dbReference>
<dbReference type="Gene3D" id="3.50.50.80">
    <property type="entry name" value="Ubiquitin-activating enzyme E1, inactive adenylation domain, subdomain 1"/>
    <property type="match status" value="1"/>
</dbReference>
<protein>
    <recommendedName>
        <fullName evidence="8">Ubiquitin-like 1-activating enzyme E1A</fullName>
    </recommendedName>
</protein>
<reference evidence="10 11" key="1">
    <citation type="journal article" date="2015" name="Mol. Biochem. Parasitol.">
        <title>Identification of polymorphic genes for use in assemblage B genotyping assays through comparative genomics of multiple assemblage B Giardia duodenalis isolates.</title>
        <authorList>
            <person name="Wielinga C."/>
            <person name="Thompson R.C."/>
            <person name="Monis P."/>
            <person name="Ryan U."/>
        </authorList>
    </citation>
    <scope>NUCLEOTIDE SEQUENCE [LARGE SCALE GENOMIC DNA]</scope>
    <source>
        <strain evidence="10 11">BAH15c1</strain>
    </source>
</reference>
<dbReference type="InterPro" id="IPR019572">
    <property type="entry name" value="UBA_E1_SCCH"/>
</dbReference>
<evidence type="ECO:0000256" key="7">
    <source>
        <dbReference type="ARBA" id="ARBA00023242"/>
    </source>
</evidence>
<dbReference type="Gene3D" id="2.40.30.180">
    <property type="entry name" value="Ubiquitin-activating enzyme E1, FCCH domain"/>
    <property type="match status" value="1"/>
</dbReference>
<accession>A0A132NRF5</accession>
<comment type="subcellular location">
    <subcellularLocation>
        <location evidence="1">Nucleus</location>
    </subcellularLocation>
</comment>
<keyword evidence="5" id="KW-0436">Ligase</keyword>
<dbReference type="Gene3D" id="3.40.50.12550">
    <property type="entry name" value="Ubiquitin-activating enzyme E1, inactive adenylation domain, subdomain 2"/>
    <property type="match status" value="1"/>
</dbReference>
<dbReference type="PRINTS" id="PR01849">
    <property type="entry name" value="UBIQUITINACT"/>
</dbReference>
<comment type="similarity">
    <text evidence="4">Belongs to the ubiquitin-activating E1 family.</text>
</comment>
<dbReference type="OrthoDB" id="10252231at2759"/>
<feature type="domain" description="Ubiquitin-activating enzyme E1 C-terminal" evidence="9">
    <location>
        <begin position="971"/>
        <end position="1088"/>
    </location>
</feature>
<dbReference type="GO" id="GO:0031510">
    <property type="term" value="C:SUMO activating enzyme complex"/>
    <property type="evidence" value="ECO:0007669"/>
    <property type="project" value="TreeGrafter"/>
</dbReference>